<feature type="compositionally biased region" description="Basic and acidic residues" evidence="1">
    <location>
        <begin position="159"/>
        <end position="171"/>
    </location>
</feature>
<dbReference type="InterPro" id="IPR012347">
    <property type="entry name" value="Ferritin-like"/>
</dbReference>
<protein>
    <submittedName>
        <fullName evidence="4">DUF305 domain-containing protein</fullName>
    </submittedName>
</protein>
<feature type="region of interest" description="Disordered" evidence="1">
    <location>
        <begin position="146"/>
        <end position="171"/>
    </location>
</feature>
<dbReference type="Proteomes" id="UP000476837">
    <property type="component" value="Unassembled WGS sequence"/>
</dbReference>
<keyword evidence="2" id="KW-1133">Transmembrane helix</keyword>
<accession>A0A6L3B121</accession>
<reference evidence="4 5" key="1">
    <citation type="submission" date="2018-07" db="EMBL/GenBank/DDBJ databases">
        <title>Genome sequence of Roseomonas fauriae ATCC 49958.</title>
        <authorList>
            <person name="Sant'Anna F.H."/>
            <person name="Baldani J.I."/>
            <person name="Zilli J.E."/>
            <person name="Reis V.M."/>
            <person name="Hartmann A."/>
            <person name="Cruz L."/>
            <person name="de Souza E.M."/>
            <person name="de Oliveira Pedrosa F."/>
            <person name="Passaglia L.M.P."/>
        </authorList>
    </citation>
    <scope>NUCLEOTIDE SEQUENCE [LARGE SCALE GENOMIC DNA]</scope>
    <source>
        <strain evidence="4 5">ATCC 49958</strain>
    </source>
</reference>
<evidence type="ECO:0000259" key="3">
    <source>
        <dbReference type="Pfam" id="PF03713"/>
    </source>
</evidence>
<evidence type="ECO:0000256" key="1">
    <source>
        <dbReference type="SAM" id="MobiDB-lite"/>
    </source>
</evidence>
<dbReference type="EMBL" id="QOKV01000006">
    <property type="protein sequence ID" value="KAA0685872.1"/>
    <property type="molecule type" value="Genomic_DNA"/>
</dbReference>
<evidence type="ECO:0000313" key="5">
    <source>
        <dbReference type="Proteomes" id="UP000476837"/>
    </source>
</evidence>
<evidence type="ECO:0000256" key="2">
    <source>
        <dbReference type="SAM" id="Phobius"/>
    </source>
</evidence>
<dbReference type="AlphaFoldDB" id="A0A6L3B121"/>
<evidence type="ECO:0000313" key="4">
    <source>
        <dbReference type="EMBL" id="KAA0685872.1"/>
    </source>
</evidence>
<sequence>MSYWRFSAMIAVSTVVMFGLMYLNTYALDHVFYSQTRTWMAVVMGATMAIIMIAFMWTMYRITAANLGIVVAGTLVFAGALWLVRSQESVDDMSYMKAMIPHHSIAIMTSERAHIRDPRVRKLADRIIEAQVREIGEMKALIADLERNPTPDSAPDLLSYRERGAPAPAKE</sequence>
<comment type="caution">
    <text evidence="4">The sequence shown here is derived from an EMBL/GenBank/DDBJ whole genome shotgun (WGS) entry which is preliminary data.</text>
</comment>
<feature type="domain" description="DUF305" evidence="3">
    <location>
        <begin position="92"/>
        <end position="153"/>
    </location>
</feature>
<keyword evidence="2" id="KW-0472">Membrane</keyword>
<keyword evidence="2" id="KW-0812">Transmembrane</keyword>
<organism evidence="4 5">
    <name type="scientific">Azospirillum brasilense</name>
    <dbReference type="NCBI Taxonomy" id="192"/>
    <lineage>
        <taxon>Bacteria</taxon>
        <taxon>Pseudomonadati</taxon>
        <taxon>Pseudomonadota</taxon>
        <taxon>Alphaproteobacteria</taxon>
        <taxon>Rhodospirillales</taxon>
        <taxon>Azospirillaceae</taxon>
        <taxon>Azospirillum</taxon>
    </lineage>
</organism>
<name>A0A6L3B121_AZOBR</name>
<feature type="transmembrane region" description="Helical" evidence="2">
    <location>
        <begin position="6"/>
        <end position="27"/>
    </location>
</feature>
<dbReference type="Gene3D" id="1.20.1260.10">
    <property type="match status" value="1"/>
</dbReference>
<proteinExistence type="predicted"/>
<gene>
    <name evidence="4" type="ORF">DS837_12555</name>
</gene>
<dbReference type="Pfam" id="PF03713">
    <property type="entry name" value="DUF305"/>
    <property type="match status" value="1"/>
</dbReference>
<feature type="transmembrane region" description="Helical" evidence="2">
    <location>
        <begin position="64"/>
        <end position="84"/>
    </location>
</feature>
<dbReference type="InterPro" id="IPR005183">
    <property type="entry name" value="DUF305_CopM-like"/>
</dbReference>
<feature type="transmembrane region" description="Helical" evidence="2">
    <location>
        <begin position="39"/>
        <end position="58"/>
    </location>
</feature>